<evidence type="ECO:0000256" key="1">
    <source>
        <dbReference type="SAM" id="MobiDB-lite"/>
    </source>
</evidence>
<sequence>MLARRWEITAWLESFETAGLPPGRAAAVRERLADALGLIASHDAYDHLTTVCAWPHEEYVAWASATVPARRRPRVERGNRRCRPCPSAARRPGPGR</sequence>
<dbReference type="RefSeq" id="WP_137093595.1">
    <property type="nucleotide sequence ID" value="NZ_SWMS01000002.1"/>
</dbReference>
<name>A0ABY2SAY1_9PSEU</name>
<organism evidence="2 3">
    <name type="scientific">Prauserella endophytica</name>
    <dbReference type="NCBI Taxonomy" id="1592324"/>
    <lineage>
        <taxon>Bacteria</taxon>
        <taxon>Bacillati</taxon>
        <taxon>Actinomycetota</taxon>
        <taxon>Actinomycetes</taxon>
        <taxon>Pseudonocardiales</taxon>
        <taxon>Pseudonocardiaceae</taxon>
        <taxon>Prauserella</taxon>
        <taxon>Prauserella coralliicola group</taxon>
    </lineage>
</organism>
<evidence type="ECO:0000313" key="3">
    <source>
        <dbReference type="Proteomes" id="UP000309992"/>
    </source>
</evidence>
<comment type="caution">
    <text evidence="2">The sequence shown here is derived from an EMBL/GenBank/DDBJ whole genome shotgun (WGS) entry which is preliminary data.</text>
</comment>
<reference evidence="2 3" key="1">
    <citation type="journal article" date="2015" name="Antonie Van Leeuwenhoek">
        <title>Prauserella endophytica sp. nov., an endophytic actinobacterium isolated from Tamarix taklamakanensis.</title>
        <authorList>
            <person name="Liu J.M."/>
            <person name="Habden X."/>
            <person name="Guo L."/>
            <person name="Tuo L."/>
            <person name="Jiang Z.K."/>
            <person name="Liu S.W."/>
            <person name="Liu X.F."/>
            <person name="Chen L."/>
            <person name="Li R.F."/>
            <person name="Zhang Y.Q."/>
            <person name="Sun C.H."/>
        </authorList>
    </citation>
    <scope>NUCLEOTIDE SEQUENCE [LARGE SCALE GENOMIC DNA]</scope>
    <source>
        <strain evidence="2 3">CGMCC 4.7182</strain>
    </source>
</reference>
<proteinExistence type="predicted"/>
<keyword evidence="3" id="KW-1185">Reference proteome</keyword>
<feature type="region of interest" description="Disordered" evidence="1">
    <location>
        <begin position="73"/>
        <end position="96"/>
    </location>
</feature>
<accession>A0ABY2SAY1</accession>
<dbReference type="Proteomes" id="UP000309992">
    <property type="component" value="Unassembled WGS sequence"/>
</dbReference>
<feature type="compositionally biased region" description="Low complexity" evidence="1">
    <location>
        <begin position="84"/>
        <end position="96"/>
    </location>
</feature>
<evidence type="ECO:0000313" key="2">
    <source>
        <dbReference type="EMBL" id="TKG72671.1"/>
    </source>
</evidence>
<dbReference type="EMBL" id="SWMS01000002">
    <property type="protein sequence ID" value="TKG72671.1"/>
    <property type="molecule type" value="Genomic_DNA"/>
</dbReference>
<protein>
    <submittedName>
        <fullName evidence="2">Uncharacterized protein</fullName>
    </submittedName>
</protein>
<gene>
    <name evidence="2" type="ORF">FCN18_05385</name>
</gene>